<dbReference type="Gene3D" id="1.10.167.10">
    <property type="entry name" value="Regulator of G-protein Signalling 4, domain 2"/>
    <property type="match status" value="1"/>
</dbReference>
<dbReference type="InterPro" id="IPR016137">
    <property type="entry name" value="RGS"/>
</dbReference>
<sequence length="211" mass="22936">MDKEEKTGGGSSGSSISVPLYPWLSNLESTLNSTEGTKALESYLVRSDSLSLLEFIWACDGMKSLVQENPEKTDQLVSCIYKNYIMSGSLPCLSNGVVITIAQLLESHFERPDPSDCSKTFMKMKTESRSACIDVNIFDQAKTEVEAHLRSQVFPLFVKAVGNGSVYVGGRAGSGTSTSTASTLASHPEAFARALCEKLEGLQMTRKKDEK</sequence>
<proteinExistence type="predicted"/>
<comment type="subcellular location">
    <subcellularLocation>
        <location evidence="1">Cytoplasm</location>
    </subcellularLocation>
</comment>
<reference evidence="4 5" key="1">
    <citation type="submission" date="2024-08" db="EMBL/GenBank/DDBJ databases">
        <authorList>
            <person name="Cucini C."/>
            <person name="Frati F."/>
        </authorList>
    </citation>
    <scope>NUCLEOTIDE SEQUENCE [LARGE SCALE GENOMIC DNA]</scope>
</reference>
<dbReference type="Pfam" id="PF00615">
    <property type="entry name" value="RGS"/>
    <property type="match status" value="1"/>
</dbReference>
<dbReference type="PANTHER" id="PTHR46102">
    <property type="entry name" value="AXIN"/>
    <property type="match status" value="1"/>
</dbReference>
<dbReference type="PANTHER" id="PTHR46102:SF2">
    <property type="entry name" value="AXIN"/>
    <property type="match status" value="1"/>
</dbReference>
<evidence type="ECO:0000256" key="2">
    <source>
        <dbReference type="ARBA" id="ARBA00022490"/>
    </source>
</evidence>
<evidence type="ECO:0000259" key="3">
    <source>
        <dbReference type="PROSITE" id="PS50132"/>
    </source>
</evidence>
<name>A0ABP1RYD9_9HEXA</name>
<dbReference type="Proteomes" id="UP001642540">
    <property type="component" value="Unassembled WGS sequence"/>
</dbReference>
<evidence type="ECO:0000256" key="1">
    <source>
        <dbReference type="ARBA" id="ARBA00004496"/>
    </source>
</evidence>
<evidence type="ECO:0000313" key="5">
    <source>
        <dbReference type="Proteomes" id="UP001642540"/>
    </source>
</evidence>
<dbReference type="InterPro" id="IPR044926">
    <property type="entry name" value="RGS_subdomain_2"/>
</dbReference>
<dbReference type="InterPro" id="IPR043581">
    <property type="entry name" value="Axin-like"/>
</dbReference>
<feature type="domain" description="RGS" evidence="3">
    <location>
        <begin position="26"/>
        <end position="160"/>
    </location>
</feature>
<dbReference type="PROSITE" id="PS50132">
    <property type="entry name" value="RGS"/>
    <property type="match status" value="1"/>
</dbReference>
<organism evidence="4 5">
    <name type="scientific">Orchesella dallaii</name>
    <dbReference type="NCBI Taxonomy" id="48710"/>
    <lineage>
        <taxon>Eukaryota</taxon>
        <taxon>Metazoa</taxon>
        <taxon>Ecdysozoa</taxon>
        <taxon>Arthropoda</taxon>
        <taxon>Hexapoda</taxon>
        <taxon>Collembola</taxon>
        <taxon>Entomobryomorpha</taxon>
        <taxon>Entomobryoidea</taxon>
        <taxon>Orchesellidae</taxon>
        <taxon>Orchesellinae</taxon>
        <taxon>Orchesella</taxon>
    </lineage>
</organism>
<accession>A0ABP1RYD9</accession>
<dbReference type="InterPro" id="IPR036305">
    <property type="entry name" value="RGS_sf"/>
</dbReference>
<dbReference type="SUPFAM" id="SSF48097">
    <property type="entry name" value="Regulator of G-protein signaling, RGS"/>
    <property type="match status" value="1"/>
</dbReference>
<gene>
    <name evidence="4" type="ORF">ODALV1_LOCUS27539</name>
</gene>
<keyword evidence="2" id="KW-0963">Cytoplasm</keyword>
<evidence type="ECO:0000313" key="4">
    <source>
        <dbReference type="EMBL" id="CAL8138802.1"/>
    </source>
</evidence>
<protein>
    <recommendedName>
        <fullName evidence="3">RGS domain-containing protein</fullName>
    </recommendedName>
</protein>
<dbReference type="EMBL" id="CAXLJM020000124">
    <property type="protein sequence ID" value="CAL8138802.1"/>
    <property type="molecule type" value="Genomic_DNA"/>
</dbReference>
<keyword evidence="5" id="KW-1185">Reference proteome</keyword>
<comment type="caution">
    <text evidence="4">The sequence shown here is derived from an EMBL/GenBank/DDBJ whole genome shotgun (WGS) entry which is preliminary data.</text>
</comment>